<dbReference type="Pfam" id="PF02902">
    <property type="entry name" value="Peptidase_C48"/>
    <property type="match status" value="1"/>
</dbReference>
<dbReference type="Gene3D" id="3.40.395.10">
    <property type="entry name" value="Adenoviral Proteinase, Chain A"/>
    <property type="match status" value="1"/>
</dbReference>
<dbReference type="AlphaFoldDB" id="A0A1Y2AXR3"/>
<gene>
    <name evidence="6" type="ORF">BCR39DRAFT_577632</name>
</gene>
<keyword evidence="4" id="KW-0788">Thiol protease</keyword>
<dbReference type="GO" id="GO:0005634">
    <property type="term" value="C:nucleus"/>
    <property type="evidence" value="ECO:0007669"/>
    <property type="project" value="TreeGrafter"/>
</dbReference>
<evidence type="ECO:0000313" key="6">
    <source>
        <dbReference type="EMBL" id="ORY27379.1"/>
    </source>
</evidence>
<dbReference type="PROSITE" id="PS50600">
    <property type="entry name" value="ULP_PROTEASE"/>
    <property type="match status" value="1"/>
</dbReference>
<dbReference type="PANTHER" id="PTHR12606">
    <property type="entry name" value="SENTRIN/SUMO-SPECIFIC PROTEASE"/>
    <property type="match status" value="1"/>
</dbReference>
<comment type="similarity">
    <text evidence="1">Belongs to the peptidase C48 family.</text>
</comment>
<organism evidence="6 7">
    <name type="scientific">Naematelia encephala</name>
    <dbReference type="NCBI Taxonomy" id="71784"/>
    <lineage>
        <taxon>Eukaryota</taxon>
        <taxon>Fungi</taxon>
        <taxon>Dikarya</taxon>
        <taxon>Basidiomycota</taxon>
        <taxon>Agaricomycotina</taxon>
        <taxon>Tremellomycetes</taxon>
        <taxon>Tremellales</taxon>
        <taxon>Naemateliaceae</taxon>
        <taxon>Naematelia</taxon>
    </lineage>
</organism>
<proteinExistence type="inferred from homology"/>
<evidence type="ECO:0000256" key="4">
    <source>
        <dbReference type="ARBA" id="ARBA00022807"/>
    </source>
</evidence>
<evidence type="ECO:0000313" key="7">
    <source>
        <dbReference type="Proteomes" id="UP000193986"/>
    </source>
</evidence>
<dbReference type="GO" id="GO:0016926">
    <property type="term" value="P:protein desumoylation"/>
    <property type="evidence" value="ECO:0007669"/>
    <property type="project" value="TreeGrafter"/>
</dbReference>
<dbReference type="InterPro" id="IPR038765">
    <property type="entry name" value="Papain-like_cys_pep_sf"/>
</dbReference>
<sequence length="238" mass="27366">LQPAVPTDLKPEQNQQVLSHLKNPSFVRTVRTEEVRSDDLSRLRPGMWLNDAIINTYGALLLDRAEVPGAPRSIHFFNSFFYQKLSEQGYDKGMLKRWTKRSKVDIFEKDVVLFPINLGNAHWTAAAINMKEKRIEYYDSMGDRGGARKAIFRNVREYLQKEHQDKKGSAFNLSGWEDVFNPVNNGSDCGVFSCQTLEAIARGRDLVNDGFDFGAKHMSMMRKLMVFEIAQGKLEKRW</sequence>
<keyword evidence="7" id="KW-1185">Reference proteome</keyword>
<dbReference type="EMBL" id="MCFC01000039">
    <property type="protein sequence ID" value="ORY27379.1"/>
    <property type="molecule type" value="Genomic_DNA"/>
</dbReference>
<comment type="caution">
    <text evidence="6">The sequence shown here is derived from an EMBL/GenBank/DDBJ whole genome shotgun (WGS) entry which is preliminary data.</text>
</comment>
<dbReference type="SUPFAM" id="SSF54001">
    <property type="entry name" value="Cysteine proteinases"/>
    <property type="match status" value="1"/>
</dbReference>
<dbReference type="PANTHER" id="PTHR12606:SF141">
    <property type="entry name" value="GH15225P-RELATED"/>
    <property type="match status" value="1"/>
</dbReference>
<dbReference type="OrthoDB" id="1939479at2759"/>
<dbReference type="Proteomes" id="UP000193986">
    <property type="component" value="Unassembled WGS sequence"/>
</dbReference>
<evidence type="ECO:0000259" key="5">
    <source>
        <dbReference type="PROSITE" id="PS50600"/>
    </source>
</evidence>
<protein>
    <recommendedName>
        <fullName evidence="5">Ubiquitin-like protease family profile domain-containing protein</fullName>
    </recommendedName>
</protein>
<keyword evidence="2" id="KW-0645">Protease</keyword>
<dbReference type="InParanoid" id="A0A1Y2AXR3"/>
<accession>A0A1Y2AXR3</accession>
<dbReference type="GO" id="GO:0006508">
    <property type="term" value="P:proteolysis"/>
    <property type="evidence" value="ECO:0007669"/>
    <property type="project" value="UniProtKB-KW"/>
</dbReference>
<evidence type="ECO:0000256" key="3">
    <source>
        <dbReference type="ARBA" id="ARBA00022801"/>
    </source>
</evidence>
<feature type="non-terminal residue" evidence="6">
    <location>
        <position position="1"/>
    </location>
</feature>
<name>A0A1Y2AXR3_9TREE</name>
<dbReference type="InterPro" id="IPR003653">
    <property type="entry name" value="Peptidase_C48_C"/>
</dbReference>
<dbReference type="GO" id="GO:0016929">
    <property type="term" value="F:deSUMOylase activity"/>
    <property type="evidence" value="ECO:0007669"/>
    <property type="project" value="TreeGrafter"/>
</dbReference>
<reference evidence="6 7" key="1">
    <citation type="submission" date="2016-07" db="EMBL/GenBank/DDBJ databases">
        <title>Pervasive Adenine N6-methylation of Active Genes in Fungi.</title>
        <authorList>
            <consortium name="DOE Joint Genome Institute"/>
            <person name="Mondo S.J."/>
            <person name="Dannebaum R.O."/>
            <person name="Kuo R.C."/>
            <person name="Labutti K."/>
            <person name="Haridas S."/>
            <person name="Kuo A."/>
            <person name="Salamov A."/>
            <person name="Ahrendt S.R."/>
            <person name="Lipzen A."/>
            <person name="Sullivan W."/>
            <person name="Andreopoulos W.B."/>
            <person name="Clum A."/>
            <person name="Lindquist E."/>
            <person name="Daum C."/>
            <person name="Ramamoorthy G.K."/>
            <person name="Gryganskyi A."/>
            <person name="Culley D."/>
            <person name="Magnuson J.K."/>
            <person name="James T.Y."/>
            <person name="O'Malley M.A."/>
            <person name="Stajich J.E."/>
            <person name="Spatafora J.W."/>
            <person name="Visel A."/>
            <person name="Grigoriev I.V."/>
        </authorList>
    </citation>
    <scope>NUCLEOTIDE SEQUENCE [LARGE SCALE GENOMIC DNA]</scope>
    <source>
        <strain evidence="6 7">68-887.2</strain>
    </source>
</reference>
<evidence type="ECO:0000256" key="1">
    <source>
        <dbReference type="ARBA" id="ARBA00005234"/>
    </source>
</evidence>
<keyword evidence="3" id="KW-0378">Hydrolase</keyword>
<feature type="domain" description="Ubiquitin-like protease family profile" evidence="5">
    <location>
        <begin position="33"/>
        <end position="200"/>
    </location>
</feature>
<evidence type="ECO:0000256" key="2">
    <source>
        <dbReference type="ARBA" id="ARBA00022670"/>
    </source>
</evidence>
<dbReference type="STRING" id="71784.A0A1Y2AXR3"/>